<evidence type="ECO:0000256" key="1">
    <source>
        <dbReference type="SAM" id="SignalP"/>
    </source>
</evidence>
<sequence length="132" mass="14107">MKYSFIVTSILLFTLPMIAAAKDGTVTAAEGWNNSAGFQTSYDRLVKLTTSEAIERQNGGFYDQWQQYNFFITNSSIDTQTNITTGDVGGLNVTSTHCGHSVAQQPINTSGTNDISAGDVACIVGTKNATNP</sequence>
<organism evidence="2 3">
    <name type="scientific">Sneathiella sedimenti</name>
    <dbReference type="NCBI Taxonomy" id="2816034"/>
    <lineage>
        <taxon>Bacteria</taxon>
        <taxon>Pseudomonadati</taxon>
        <taxon>Pseudomonadota</taxon>
        <taxon>Alphaproteobacteria</taxon>
        <taxon>Sneathiellales</taxon>
        <taxon>Sneathiellaceae</taxon>
        <taxon>Sneathiella</taxon>
    </lineage>
</organism>
<dbReference type="Proteomes" id="UP000664761">
    <property type="component" value="Unassembled WGS sequence"/>
</dbReference>
<accession>A0ABS3F7E0</accession>
<comment type="caution">
    <text evidence="2">The sequence shown here is derived from an EMBL/GenBank/DDBJ whole genome shotgun (WGS) entry which is preliminary data.</text>
</comment>
<dbReference type="RefSeq" id="WP_207046247.1">
    <property type="nucleotide sequence ID" value="NZ_JAFLNC010000004.1"/>
</dbReference>
<reference evidence="2 3" key="1">
    <citation type="submission" date="2021-03" db="EMBL/GenBank/DDBJ databases">
        <title>Sneathiella sp. CAU 1612 isolated from Kang Won-do.</title>
        <authorList>
            <person name="Kim W."/>
        </authorList>
    </citation>
    <scope>NUCLEOTIDE SEQUENCE [LARGE SCALE GENOMIC DNA]</scope>
    <source>
        <strain evidence="2 3">CAU 1612</strain>
    </source>
</reference>
<keyword evidence="3" id="KW-1185">Reference proteome</keyword>
<keyword evidence="1" id="KW-0732">Signal</keyword>
<protein>
    <submittedName>
        <fullName evidence="2">Uncharacterized protein</fullName>
    </submittedName>
</protein>
<name>A0ABS3F7E0_9PROT</name>
<evidence type="ECO:0000313" key="2">
    <source>
        <dbReference type="EMBL" id="MBO0334444.1"/>
    </source>
</evidence>
<feature type="chain" id="PRO_5046385350" evidence="1">
    <location>
        <begin position="20"/>
        <end position="132"/>
    </location>
</feature>
<proteinExistence type="predicted"/>
<feature type="signal peptide" evidence="1">
    <location>
        <begin position="1"/>
        <end position="19"/>
    </location>
</feature>
<evidence type="ECO:0000313" key="3">
    <source>
        <dbReference type="Proteomes" id="UP000664761"/>
    </source>
</evidence>
<gene>
    <name evidence="2" type="ORF">J0X12_12510</name>
</gene>
<dbReference type="EMBL" id="JAFLNC010000004">
    <property type="protein sequence ID" value="MBO0334444.1"/>
    <property type="molecule type" value="Genomic_DNA"/>
</dbReference>